<comment type="function">
    <text evidence="14">Transfers mannose from Dol-P-mannose to Ser or Thr residues on proteins.</text>
</comment>
<sequence length="832" mass="95447">MPPPPTGSPRAAAQTVDAAASVRKRKGNFNPTTSPEPYTSQATPGIADGKNSEIIAKFFNPVDIATRKERVRKLEVPWKLATFVLTLLAFATRVWRISEPGQVVFDEVHFGKFASYYLRREYFFDVHPPLGKLLLALTGLFIGYDGHYLFENIGEDYVENNVPYVGLRLFPATCGALCIPISFLILKEMHVSLPTAIFAALMLVFDNTLITQSRLILLDSMLLLSCVWCVYTWIRFYKQRHNPWTREWWTWLNMTGVALASALSIKLVGALIVAVVGIATIVDLWRLLDYRRNLPFREFTRHFAARVLSLILLPMLIYLFFFWIHFLILTKSGPGDAFHTSRFQQELRGNEVSTSSFNVPYGSNITIYHKGTSSYLHSHVDKYPLRYDDGRISSQGQQVTAYPHRDTNNLWTILPVDPTRISDRVSNIHKDDIDKPIRFVRNGDLVQLIHVMTNTMLITHDVASPLSPTHMEMTTISESELNHRYNESLWKVEFIESTLPLGTKLRSRKRHFRLTNHVHKVAVHTYKSKLPEWAFGQQEVNGNKNFAAKDNTWWVEEVQHKTIINGTELYPDEADNSKPEEDEIPKMAFLEKFFELQNLMIQHNAGLTASHPYSSTPITWPFVLRGISFWENAEGLRQIYLLGNPFVWWTCVLGVLMYAAMYVLDRILLRRGIDDIGVAIRRWWDRAGGFMWLAWIFHWLPFFLMGRQLFLHHYLPALLFSVLNTAIVFDFIGRVAHEGAVLTAAETRHGQIIPGGIGGGWGPYKSWTMRVPVSLWLTGSGNPTYWGFLAVLTVVFIGGFYYFSPLTYGTGFSSVEMLRTRKWINSWDLQYA</sequence>
<feature type="transmembrane region" description="Helical" evidence="14">
    <location>
        <begin position="216"/>
        <end position="234"/>
    </location>
</feature>
<evidence type="ECO:0000256" key="9">
    <source>
        <dbReference type="ARBA" id="ARBA00022824"/>
    </source>
</evidence>
<feature type="transmembrane region" description="Helical" evidence="14">
    <location>
        <begin position="646"/>
        <end position="669"/>
    </location>
</feature>
<keyword evidence="7 14" id="KW-0812">Transmembrane</keyword>
<keyword evidence="5 14" id="KW-0328">Glycosyltransferase</keyword>
<feature type="region of interest" description="Disordered" evidence="15">
    <location>
        <begin position="1"/>
        <end position="44"/>
    </location>
</feature>
<dbReference type="PANTHER" id="PTHR10050">
    <property type="entry name" value="DOLICHYL-PHOSPHATE-MANNOSE--PROTEIN MANNOSYLTRANSFERASE"/>
    <property type="match status" value="1"/>
</dbReference>
<evidence type="ECO:0000256" key="6">
    <source>
        <dbReference type="ARBA" id="ARBA00022679"/>
    </source>
</evidence>
<dbReference type="InterPro" id="IPR027005">
    <property type="entry name" value="PMT-like"/>
</dbReference>
<dbReference type="VEuPathDB" id="FungiDB:SeMB42_g05454"/>
<keyword evidence="19" id="KW-1185">Reference proteome</keyword>
<dbReference type="Gene3D" id="2.80.10.50">
    <property type="match status" value="1"/>
</dbReference>
<evidence type="ECO:0000256" key="8">
    <source>
        <dbReference type="ARBA" id="ARBA00022737"/>
    </source>
</evidence>
<dbReference type="PANTHER" id="PTHR10050:SF51">
    <property type="entry name" value="PROTEIN O-MANNOSYL-TRANSFERASE 1"/>
    <property type="match status" value="1"/>
</dbReference>
<dbReference type="GO" id="GO:0005789">
    <property type="term" value="C:endoplasmic reticulum membrane"/>
    <property type="evidence" value="ECO:0007669"/>
    <property type="project" value="UniProtKB-SubCell"/>
</dbReference>
<dbReference type="EMBL" id="QEAN01000260">
    <property type="protein sequence ID" value="TPX41703.1"/>
    <property type="molecule type" value="Genomic_DNA"/>
</dbReference>
<protein>
    <recommendedName>
        <fullName evidence="4 14">Dolichyl-phosphate-mannose--protein mannosyltransferase</fullName>
        <ecNumber evidence="4 14">2.4.1.109</ecNumber>
    </recommendedName>
</protein>
<feature type="transmembrane region" description="Helical" evidence="14">
    <location>
        <begin position="785"/>
        <end position="803"/>
    </location>
</feature>
<comment type="catalytic activity">
    <reaction evidence="12 14">
        <text>a di-trans,poly-cis-dolichyl beta-D-mannosyl phosphate + L-threonyl-[protein] = 3-O-(alpha-D-mannosyl)-L-threonyl-[protein] + a di-trans,poly-cis-dolichyl phosphate + H(+)</text>
        <dbReference type="Rhea" id="RHEA:53396"/>
        <dbReference type="Rhea" id="RHEA-COMP:11060"/>
        <dbReference type="Rhea" id="RHEA-COMP:13547"/>
        <dbReference type="Rhea" id="RHEA-COMP:19498"/>
        <dbReference type="Rhea" id="RHEA-COMP:19501"/>
        <dbReference type="ChEBI" id="CHEBI:15378"/>
        <dbReference type="ChEBI" id="CHEBI:30013"/>
        <dbReference type="ChEBI" id="CHEBI:57683"/>
        <dbReference type="ChEBI" id="CHEBI:58211"/>
        <dbReference type="ChEBI" id="CHEBI:137323"/>
        <dbReference type="EC" id="2.4.1.109"/>
    </reaction>
</comment>
<evidence type="ECO:0000313" key="19">
    <source>
        <dbReference type="Proteomes" id="UP000317494"/>
    </source>
</evidence>
<dbReference type="Proteomes" id="UP000320475">
    <property type="component" value="Unassembled WGS sequence"/>
</dbReference>
<feature type="transmembrane region" description="Helical" evidence="14">
    <location>
        <begin position="303"/>
        <end position="324"/>
    </location>
</feature>
<evidence type="ECO:0000256" key="10">
    <source>
        <dbReference type="ARBA" id="ARBA00022989"/>
    </source>
</evidence>
<feature type="compositionally biased region" description="Polar residues" evidence="15">
    <location>
        <begin position="29"/>
        <end position="43"/>
    </location>
</feature>
<evidence type="ECO:0000256" key="7">
    <source>
        <dbReference type="ARBA" id="ARBA00022692"/>
    </source>
</evidence>
<dbReference type="InterPro" id="IPR032421">
    <property type="entry name" value="PMT_4TMC"/>
</dbReference>
<keyword evidence="11 14" id="KW-0472">Membrane</keyword>
<evidence type="ECO:0000256" key="11">
    <source>
        <dbReference type="ARBA" id="ARBA00023136"/>
    </source>
</evidence>
<comment type="pathway">
    <text evidence="2 14">Protein modification; protein glycosylation.</text>
</comment>
<dbReference type="AlphaFoldDB" id="A0A507CRC9"/>
<comment type="caution">
    <text evidence="17">The sequence shown here is derived from an EMBL/GenBank/DDBJ whole genome shotgun (WGS) entry which is preliminary data.</text>
</comment>
<feature type="domain" description="MIR" evidence="16">
    <location>
        <begin position="437"/>
        <end position="495"/>
    </location>
</feature>
<evidence type="ECO:0000256" key="3">
    <source>
        <dbReference type="ARBA" id="ARBA00007222"/>
    </source>
</evidence>
<dbReference type="Pfam" id="PF16192">
    <property type="entry name" value="PMT_4TMC"/>
    <property type="match status" value="1"/>
</dbReference>
<evidence type="ECO:0000313" key="18">
    <source>
        <dbReference type="EMBL" id="TPX45659.1"/>
    </source>
</evidence>
<dbReference type="SUPFAM" id="SSF82109">
    <property type="entry name" value="MIR domain"/>
    <property type="match status" value="1"/>
</dbReference>
<name>A0A507CRC9_9FUNG</name>
<dbReference type="SMART" id="SM00472">
    <property type="entry name" value="MIR"/>
    <property type="match status" value="3"/>
</dbReference>
<evidence type="ECO:0000313" key="17">
    <source>
        <dbReference type="EMBL" id="TPX41703.1"/>
    </source>
</evidence>
<dbReference type="OrthoDB" id="292747at2759"/>
<evidence type="ECO:0000256" key="15">
    <source>
        <dbReference type="SAM" id="MobiDB-lite"/>
    </source>
</evidence>
<keyword evidence="6 14" id="KW-0808">Transferase</keyword>
<feature type="transmembrane region" description="Helical" evidence="14">
    <location>
        <begin position="162"/>
        <end position="185"/>
    </location>
</feature>
<dbReference type="Proteomes" id="UP000317494">
    <property type="component" value="Unassembled WGS sequence"/>
</dbReference>
<dbReference type="InterPro" id="IPR003342">
    <property type="entry name" value="ArnT-like_N"/>
</dbReference>
<dbReference type="InterPro" id="IPR036300">
    <property type="entry name" value="MIR_dom_sf"/>
</dbReference>
<feature type="transmembrane region" description="Helical" evidence="14">
    <location>
        <begin position="690"/>
        <end position="710"/>
    </location>
</feature>
<evidence type="ECO:0000259" key="16">
    <source>
        <dbReference type="PROSITE" id="PS50919"/>
    </source>
</evidence>
<accession>A0A507CRC9</accession>
<evidence type="ECO:0000256" key="4">
    <source>
        <dbReference type="ARBA" id="ARBA00012839"/>
    </source>
</evidence>
<feature type="domain" description="MIR" evidence="16">
    <location>
        <begin position="356"/>
        <end position="416"/>
    </location>
</feature>
<evidence type="ECO:0000256" key="1">
    <source>
        <dbReference type="ARBA" id="ARBA00004477"/>
    </source>
</evidence>
<dbReference type="STRING" id="286115.A0A507CRC9"/>
<feature type="compositionally biased region" description="Low complexity" evidence="15">
    <location>
        <begin position="11"/>
        <end position="20"/>
    </location>
</feature>
<keyword evidence="10 14" id="KW-1133">Transmembrane helix</keyword>
<dbReference type="CDD" id="cd23285">
    <property type="entry name" value="beta-trefoil_MIR_PMT4-like"/>
    <property type="match status" value="1"/>
</dbReference>
<comment type="subcellular location">
    <subcellularLocation>
        <location evidence="1 14">Endoplasmic reticulum membrane</location>
        <topology evidence="1 14">Multi-pass membrane protein</topology>
    </subcellularLocation>
</comment>
<evidence type="ECO:0000256" key="5">
    <source>
        <dbReference type="ARBA" id="ARBA00022676"/>
    </source>
</evidence>
<proteinExistence type="inferred from homology"/>
<dbReference type="EMBL" id="QEAM01000134">
    <property type="protein sequence ID" value="TPX45659.1"/>
    <property type="molecule type" value="Genomic_DNA"/>
</dbReference>
<dbReference type="Pfam" id="PF02366">
    <property type="entry name" value="PMT"/>
    <property type="match status" value="1"/>
</dbReference>
<reference evidence="19 20" key="1">
    <citation type="journal article" date="2019" name="Sci. Rep.">
        <title>Comparative genomics of chytrid fungi reveal insights into the obligate biotrophic and pathogenic lifestyle of Synchytrium endobioticum.</title>
        <authorList>
            <person name="van de Vossenberg B.T.L.H."/>
            <person name="Warris S."/>
            <person name="Nguyen H.D.T."/>
            <person name="van Gent-Pelzer M.P.E."/>
            <person name="Joly D.L."/>
            <person name="van de Geest H.C."/>
            <person name="Bonants P.J.M."/>
            <person name="Smith D.S."/>
            <person name="Levesque C.A."/>
            <person name="van der Lee T.A.J."/>
        </authorList>
    </citation>
    <scope>NUCLEOTIDE SEQUENCE [LARGE SCALE GENOMIC DNA]</scope>
    <source>
        <strain evidence="18 20">LEV6574</strain>
        <strain evidence="17 19">MB42</strain>
    </source>
</reference>
<dbReference type="Pfam" id="PF02815">
    <property type="entry name" value="MIR"/>
    <property type="match status" value="1"/>
</dbReference>
<gene>
    <name evidence="18" type="ORF">SeLEV6574_g03745</name>
    <name evidence="17" type="ORF">SeMB42_g05454</name>
</gene>
<evidence type="ECO:0000256" key="2">
    <source>
        <dbReference type="ARBA" id="ARBA00004922"/>
    </source>
</evidence>
<dbReference type="InterPro" id="IPR016093">
    <property type="entry name" value="MIR_motif"/>
</dbReference>
<dbReference type="PROSITE" id="PS50919">
    <property type="entry name" value="MIR"/>
    <property type="match status" value="2"/>
</dbReference>
<feature type="transmembrane region" description="Helical" evidence="14">
    <location>
        <begin position="130"/>
        <end position="150"/>
    </location>
</feature>
<feature type="transmembrane region" description="Helical" evidence="14">
    <location>
        <begin position="254"/>
        <end position="282"/>
    </location>
</feature>
<evidence type="ECO:0000256" key="12">
    <source>
        <dbReference type="ARBA" id="ARBA00045085"/>
    </source>
</evidence>
<comment type="similarity">
    <text evidence="3 14">Belongs to the glycosyltransferase 39 family.</text>
</comment>
<dbReference type="GO" id="GO:0004169">
    <property type="term" value="F:dolichyl-phosphate-mannose-protein mannosyltransferase activity"/>
    <property type="evidence" value="ECO:0007669"/>
    <property type="project" value="UniProtKB-UniRule"/>
</dbReference>
<keyword evidence="8" id="KW-0677">Repeat</keyword>
<evidence type="ECO:0000256" key="13">
    <source>
        <dbReference type="ARBA" id="ARBA00045102"/>
    </source>
</evidence>
<evidence type="ECO:0000256" key="14">
    <source>
        <dbReference type="RuleBase" id="RU367007"/>
    </source>
</evidence>
<keyword evidence="9 14" id="KW-0256">Endoplasmic reticulum</keyword>
<evidence type="ECO:0000313" key="20">
    <source>
        <dbReference type="Proteomes" id="UP000320475"/>
    </source>
</evidence>
<dbReference type="EC" id="2.4.1.109" evidence="4 14"/>
<comment type="catalytic activity">
    <reaction evidence="13 14">
        <text>a di-trans,poly-cis-dolichyl beta-D-mannosyl phosphate + L-seryl-[protein] = 3-O-(alpha-D-mannosyl)-L-seryl-[protein] + a di-trans,poly-cis-dolichyl phosphate + H(+)</text>
        <dbReference type="Rhea" id="RHEA:17377"/>
        <dbReference type="Rhea" id="RHEA-COMP:9863"/>
        <dbReference type="Rhea" id="RHEA-COMP:13546"/>
        <dbReference type="Rhea" id="RHEA-COMP:19498"/>
        <dbReference type="Rhea" id="RHEA-COMP:19501"/>
        <dbReference type="ChEBI" id="CHEBI:15378"/>
        <dbReference type="ChEBI" id="CHEBI:29999"/>
        <dbReference type="ChEBI" id="CHEBI:57683"/>
        <dbReference type="ChEBI" id="CHEBI:58211"/>
        <dbReference type="ChEBI" id="CHEBI:137321"/>
        <dbReference type="EC" id="2.4.1.109"/>
    </reaction>
</comment>
<dbReference type="UniPathway" id="UPA00378"/>
<organism evidence="17 19">
    <name type="scientific">Synchytrium endobioticum</name>
    <dbReference type="NCBI Taxonomy" id="286115"/>
    <lineage>
        <taxon>Eukaryota</taxon>
        <taxon>Fungi</taxon>
        <taxon>Fungi incertae sedis</taxon>
        <taxon>Chytridiomycota</taxon>
        <taxon>Chytridiomycota incertae sedis</taxon>
        <taxon>Chytridiomycetes</taxon>
        <taxon>Synchytriales</taxon>
        <taxon>Synchytriaceae</taxon>
        <taxon>Synchytrium</taxon>
    </lineage>
</organism>